<dbReference type="InterPro" id="IPR011330">
    <property type="entry name" value="Glyco_hydro/deAcase_b/a-brl"/>
</dbReference>
<feature type="domain" description="NodB homology" evidence="3">
    <location>
        <begin position="62"/>
        <end position="239"/>
    </location>
</feature>
<dbReference type="InterPro" id="IPR051398">
    <property type="entry name" value="Polysacch_Deacetylase"/>
</dbReference>
<comment type="caution">
    <text evidence="4">The sequence shown here is derived from an EMBL/GenBank/DDBJ whole genome shotgun (WGS) entry which is preliminary data.</text>
</comment>
<evidence type="ECO:0000313" key="4">
    <source>
        <dbReference type="EMBL" id="MBU2737392.1"/>
    </source>
</evidence>
<protein>
    <submittedName>
        <fullName evidence="4">Polysaccharide deacetylase family protein</fullName>
    </submittedName>
</protein>
<dbReference type="CDD" id="cd10918">
    <property type="entry name" value="CE4_NodB_like_5s_6s"/>
    <property type="match status" value="1"/>
</dbReference>
<dbReference type="Gene3D" id="3.20.20.370">
    <property type="entry name" value="Glycoside hydrolase/deacetylase"/>
    <property type="match status" value="1"/>
</dbReference>
<dbReference type="PANTHER" id="PTHR34216">
    <property type="match status" value="1"/>
</dbReference>
<keyword evidence="5" id="KW-1185">Reference proteome</keyword>
<evidence type="ECO:0000256" key="1">
    <source>
        <dbReference type="ARBA" id="ARBA00004613"/>
    </source>
</evidence>
<reference evidence="4 5" key="1">
    <citation type="journal article" date="2021" name="ISME J.">
        <title>Genomic evolution of the class Acidithiobacillia: deep-branching Proteobacteria living in extreme acidic conditions.</title>
        <authorList>
            <person name="Moya-Beltran A."/>
            <person name="Beard S."/>
            <person name="Rojas-Villalobos C."/>
            <person name="Issotta F."/>
            <person name="Gallardo Y."/>
            <person name="Ulloa R."/>
            <person name="Giaveno A."/>
            <person name="Degli Esposti M."/>
            <person name="Johnson D.B."/>
            <person name="Quatrini R."/>
        </authorList>
    </citation>
    <scope>NUCLEOTIDE SEQUENCE [LARGE SCALE GENOMIC DNA]</scope>
    <source>
        <strain evidence="4 5">ATCC 19703</strain>
    </source>
</reference>
<dbReference type="InterPro" id="IPR002509">
    <property type="entry name" value="NODB_dom"/>
</dbReference>
<accession>A0ABS5ZL98</accession>
<comment type="subcellular location">
    <subcellularLocation>
        <location evidence="1">Secreted</location>
    </subcellularLocation>
</comment>
<dbReference type="EMBL" id="JABELD010000003">
    <property type="protein sequence ID" value="MBU2737392.1"/>
    <property type="molecule type" value="Genomic_DNA"/>
</dbReference>
<dbReference type="PANTHER" id="PTHR34216:SF3">
    <property type="entry name" value="POLY-BETA-1,6-N-ACETYL-D-GLUCOSAMINE N-DEACETYLASE"/>
    <property type="match status" value="1"/>
</dbReference>
<organism evidence="4 5">
    <name type="scientific">Acidithiobacillus concretivorus</name>
    <dbReference type="NCBI Taxonomy" id="3063952"/>
    <lineage>
        <taxon>Bacteria</taxon>
        <taxon>Pseudomonadati</taxon>
        <taxon>Pseudomonadota</taxon>
        <taxon>Acidithiobacillia</taxon>
        <taxon>Acidithiobacillales</taxon>
        <taxon>Acidithiobacillaceae</taxon>
        <taxon>Acidithiobacillus</taxon>
    </lineage>
</organism>
<gene>
    <name evidence="4" type="ORF">HJG40_00890</name>
</gene>
<evidence type="ECO:0000313" key="5">
    <source>
        <dbReference type="Proteomes" id="UP001197028"/>
    </source>
</evidence>
<dbReference type="SUPFAM" id="SSF88713">
    <property type="entry name" value="Glycoside hydrolase/deacetylase"/>
    <property type="match status" value="1"/>
</dbReference>
<evidence type="ECO:0000259" key="3">
    <source>
        <dbReference type="PROSITE" id="PS51677"/>
    </source>
</evidence>
<name>A0ABS5ZL98_9PROT</name>
<keyword evidence="2" id="KW-0732">Signal</keyword>
<sequence>MMAVPILMYHNIDRAPNGVKLRGLYVSPERFRRQMALLHRFGYQGLSMSAAMPYIGGEAKGKVVAITFDDGYRDNLENALPVLLHYGFTATCYMVSAALGADNAWDAEDLGVHKPLMSEAELRQWQAAGMEVGAHSRHHPRLPDLTEADLLNEMAGSRQDLEKLLDVPITQFCYPYGAAGQREREAAKQAGFLAAVTVRRGRARAGEDDPFDLPRVMVGGHHGPHVFPMQIWTAHEDRH</sequence>
<dbReference type="Proteomes" id="UP001197028">
    <property type="component" value="Unassembled WGS sequence"/>
</dbReference>
<dbReference type="Pfam" id="PF01522">
    <property type="entry name" value="Polysacc_deac_1"/>
    <property type="match status" value="1"/>
</dbReference>
<evidence type="ECO:0000256" key="2">
    <source>
        <dbReference type="ARBA" id="ARBA00022729"/>
    </source>
</evidence>
<proteinExistence type="predicted"/>
<dbReference type="PROSITE" id="PS51677">
    <property type="entry name" value="NODB"/>
    <property type="match status" value="1"/>
</dbReference>